<dbReference type="AlphaFoldDB" id="A0A8J1TUP1"/>
<accession>A0A8J1TUP1</accession>
<keyword evidence="2" id="KW-1185">Reference proteome</keyword>
<dbReference type="Pfam" id="PF04488">
    <property type="entry name" value="Gly_transf_sug"/>
    <property type="match status" value="1"/>
</dbReference>
<dbReference type="PANTHER" id="PTHR46830">
    <property type="entry name" value="TRANSFERASE, PUTATIVE-RELATED"/>
    <property type="match status" value="1"/>
</dbReference>
<dbReference type="Proteomes" id="UP000749559">
    <property type="component" value="Unassembled WGS sequence"/>
</dbReference>
<dbReference type="InterPro" id="IPR007577">
    <property type="entry name" value="GlycoTrfase_DXD_sugar-bd_CS"/>
</dbReference>
<protein>
    <submittedName>
        <fullName evidence="1">Uncharacterized protein</fullName>
    </submittedName>
</protein>
<dbReference type="PANTHER" id="PTHR46830:SF2">
    <property type="entry name" value="ALPHA-1,4-N-ACETYLGLUCOSAMINYLTRANSFERASE"/>
    <property type="match status" value="1"/>
</dbReference>
<reference evidence="1" key="1">
    <citation type="submission" date="2022-03" db="EMBL/GenBank/DDBJ databases">
        <authorList>
            <person name="Martin C."/>
        </authorList>
    </citation>
    <scope>NUCLEOTIDE SEQUENCE</scope>
</reference>
<proteinExistence type="predicted"/>
<organism evidence="1 2">
    <name type="scientific">Owenia fusiformis</name>
    <name type="common">Polychaete worm</name>
    <dbReference type="NCBI Taxonomy" id="6347"/>
    <lineage>
        <taxon>Eukaryota</taxon>
        <taxon>Metazoa</taxon>
        <taxon>Spiralia</taxon>
        <taxon>Lophotrochozoa</taxon>
        <taxon>Annelida</taxon>
        <taxon>Polychaeta</taxon>
        <taxon>Sedentaria</taxon>
        <taxon>Canalipalpata</taxon>
        <taxon>Sabellida</taxon>
        <taxon>Oweniida</taxon>
        <taxon>Oweniidae</taxon>
        <taxon>Owenia</taxon>
    </lineage>
</organism>
<dbReference type="OrthoDB" id="6150660at2759"/>
<evidence type="ECO:0000313" key="1">
    <source>
        <dbReference type="EMBL" id="CAH1796200.1"/>
    </source>
</evidence>
<dbReference type="Gene3D" id="3.90.550.20">
    <property type="match status" value="1"/>
</dbReference>
<dbReference type="EMBL" id="CAIIXF020000010">
    <property type="protein sequence ID" value="CAH1796200.1"/>
    <property type="molecule type" value="Genomic_DNA"/>
</dbReference>
<comment type="caution">
    <text evidence="1">The sequence shown here is derived from an EMBL/GenBank/DDBJ whole genome shotgun (WGS) entry which is preliminary data.</text>
</comment>
<sequence>MRIKMTLLFYSMSCIFIWLVLRSFFRNQPEYSNGYVFKKINTHSYPNPYTQTNNNPQTKESDIPFGNFGSEEIHKRLQACPKDIHTVPNIVHFVWFGEAQLRFHQMLSILSAYQKLTPCVILIHGDVLPHGDWWAYLKSKVPNMVHVKRTQPELIFNVKLDRIEHKSDVARIEAILEYGGIYLDTDVIVVKTFDPLRKYNTSMSKENDKQLGSGVIVSTPNSEFIKQWYESYQSFDNTNWAYHSTMVPMRLSKLHPELIHVVGYLMHWPSISQLYLIYRADITGWKRNYCVHLWYREYDIEHDPLTIRNLKTTFGQLARNVYYGSPDIK</sequence>
<dbReference type="SUPFAM" id="SSF53448">
    <property type="entry name" value="Nucleotide-diphospho-sugar transferases"/>
    <property type="match status" value="1"/>
</dbReference>
<evidence type="ECO:0000313" key="2">
    <source>
        <dbReference type="Proteomes" id="UP000749559"/>
    </source>
</evidence>
<gene>
    <name evidence="1" type="ORF">OFUS_LOCUS20636</name>
</gene>
<dbReference type="InterPro" id="IPR029044">
    <property type="entry name" value="Nucleotide-diphossugar_trans"/>
</dbReference>
<name>A0A8J1TUP1_OWEFU</name>